<gene>
    <name evidence="2" type="ORF">GTE8_66</name>
</gene>
<accession>A0A0K0N662</accession>
<organism evidence="2 3">
    <name type="scientific">Gordonia phage GTE8</name>
    <dbReference type="NCBI Taxonomy" id="1647475"/>
    <lineage>
        <taxon>Viruses</taxon>
        <taxon>Duplodnaviria</taxon>
        <taxon>Heunggongvirae</taxon>
        <taxon>Uroviricota</taxon>
        <taxon>Caudoviricetes</taxon>
        <taxon>Zierdtviridae</taxon>
        <taxon>Emilbogenvirinae</taxon>
        <taxon>Foxborovirus</taxon>
        <taxon>Foxborovirus GTE8</taxon>
    </lineage>
</organism>
<sequence length="159" mass="17430">MEAVYRGMTLTGTPAEIAEFLSKCSPGASVDPAPPEPQQEIPSRRRHASKRRRRPFALGITDDHGRELQALTDGQFSTYSIVESSDREEMTTKQAARAMGVTESVAYGRLAALAKIGVLNKHLSLSGATWRIAPHAIGEPVRYIPDSEVPEQDPDWSND</sequence>
<dbReference type="RefSeq" id="YP_009187128.1">
    <property type="nucleotide sequence ID" value="NC_028653.1"/>
</dbReference>
<dbReference type="GeneID" id="26516024"/>
<feature type="region of interest" description="Disordered" evidence="1">
    <location>
        <begin position="24"/>
        <end position="64"/>
    </location>
</feature>
<feature type="compositionally biased region" description="Basic residues" evidence="1">
    <location>
        <begin position="44"/>
        <end position="55"/>
    </location>
</feature>
<reference evidence="2 3" key="1">
    <citation type="journal article" date="2015" name="PLoS ONE">
        <title>Lysis to Kill: Evaluation of the Lytic Abilities, and Genomics of Nine Bacteriophages Infective for Gordonia spp. and Their Potential Use in Activated Sludge Foam Biocontrol.</title>
        <authorList>
            <person name="Dyson Z.A."/>
            <person name="Tucci J."/>
            <person name="Seviour R.J."/>
            <person name="Petrovski S."/>
        </authorList>
    </citation>
    <scope>NUCLEOTIDE SEQUENCE [LARGE SCALE GENOMIC DNA]</scope>
</reference>
<dbReference type="KEGG" id="vg:26516024"/>
<name>A0A0K0N662_9CAUD</name>
<proteinExistence type="predicted"/>
<evidence type="ECO:0000313" key="2">
    <source>
        <dbReference type="EMBL" id="AKJ72409.1"/>
    </source>
</evidence>
<dbReference type="Proteomes" id="UP000204476">
    <property type="component" value="Genome"/>
</dbReference>
<evidence type="ECO:0000256" key="1">
    <source>
        <dbReference type="SAM" id="MobiDB-lite"/>
    </source>
</evidence>
<keyword evidence="3" id="KW-1185">Reference proteome</keyword>
<evidence type="ECO:0000313" key="3">
    <source>
        <dbReference type="Proteomes" id="UP000204476"/>
    </source>
</evidence>
<protein>
    <submittedName>
        <fullName evidence="2">Uncharacterized protein</fullName>
    </submittedName>
</protein>
<dbReference type="EMBL" id="KR053201">
    <property type="protein sequence ID" value="AKJ72409.1"/>
    <property type="molecule type" value="Genomic_DNA"/>
</dbReference>